<reference evidence="1" key="1">
    <citation type="submission" date="2016-01" db="EMBL/GenBank/DDBJ databases">
        <authorList>
            <person name="Peeters C."/>
        </authorList>
    </citation>
    <scope>NUCLEOTIDE SEQUENCE [LARGE SCALE GENOMIC DNA]</scope>
    <source>
        <strain evidence="1">LMG 29325</strain>
    </source>
</reference>
<evidence type="ECO:0000313" key="1">
    <source>
        <dbReference type="EMBL" id="SAK40401.1"/>
    </source>
</evidence>
<evidence type="ECO:0000313" key="2">
    <source>
        <dbReference type="Proteomes" id="UP000054596"/>
    </source>
</evidence>
<proteinExistence type="predicted"/>
<dbReference type="AlphaFoldDB" id="A0A157Z4C2"/>
<dbReference type="STRING" id="1777143.AWB82_00201"/>
<dbReference type="OrthoDB" id="9106388at2"/>
<name>A0A157Z4C2_9BURK</name>
<dbReference type="RefSeq" id="WP_086964901.1">
    <property type="nucleotide sequence ID" value="NZ_FCOJ02000001.1"/>
</dbReference>
<comment type="caution">
    <text evidence="1">The sequence shown here is derived from an EMBL/GenBank/DDBJ whole genome shotgun (WGS) entry which is preliminary data.</text>
</comment>
<dbReference type="EMBL" id="FCOJ02000001">
    <property type="protein sequence ID" value="SAK40401.1"/>
    <property type="molecule type" value="Genomic_DNA"/>
</dbReference>
<gene>
    <name evidence="1" type="ORF">AWB82_00201</name>
</gene>
<organism evidence="1 2">
    <name type="scientific">Caballeronia glebae</name>
    <dbReference type="NCBI Taxonomy" id="1777143"/>
    <lineage>
        <taxon>Bacteria</taxon>
        <taxon>Pseudomonadati</taxon>
        <taxon>Pseudomonadota</taxon>
        <taxon>Betaproteobacteria</taxon>
        <taxon>Burkholderiales</taxon>
        <taxon>Burkholderiaceae</taxon>
        <taxon>Caballeronia</taxon>
    </lineage>
</organism>
<accession>A0A157Z4C2</accession>
<keyword evidence="2" id="KW-1185">Reference proteome</keyword>
<protein>
    <submittedName>
        <fullName evidence="1">Uncharacterized protein</fullName>
    </submittedName>
</protein>
<dbReference type="Proteomes" id="UP000054596">
    <property type="component" value="Unassembled WGS sequence"/>
</dbReference>
<sequence length="110" mass="12446">MNMSLAWAVSRRKLHDEGFGSCQRVRILALAHFPNTEASRERIRALFHSPLGIYVSQAQREGCELRLEFDTASEDLAFTLRTLKRVLPEAHVEGIAPRVFAHRVSTRGTS</sequence>